<dbReference type="Proteomes" id="UP000075714">
    <property type="component" value="Unassembled WGS sequence"/>
</dbReference>
<sequence>MEHVLCASLPERSVYEYVRHNGRRKCQEYGIECQPAGGAGGAGADGNEAQIVAAAIGLDDPPEYPPRRTLAAAAQQAIEERTSTGAHKRPSNGAPEVAELDDDSRDALAFRAAFEASLPQHPCCCCGQRLCRDEVASYRWLDVEALLTPLEYDIATADPAVHRPGYCTVWSPPATATAGAAVGPSSTAATGTVSPKLYHLQGDERAGCIRVSADGSVEVDMCNECHTSLARGEVPANSYARVDNGPRPSHLPQLTLLEERVVSPARVLRHMMICRHIREQGPADPALYHAKLRAHIISFNSPDAAEIAAMFPVRPEQLPELISVVLVAAAQSEADLIRIACDTPALHVRGRVIAQHARHLAALHPRLAPHLDEEAVRLWEQAEDGIPRDLLATASHVTTEEEAAALAEHMRGRQEGYAHVRYGSAEHAAAMTDPEYGGSGHSTSDRSPVPTAKAESKTAGASGGQRTINRERLAAAMLHLPAAERAPLRGLFQAHQYKAATQYLLARAARIPLADVPGLEGMANYALKLERHLRNFHAEYAEGRHRVHAECQHRPALAHLQDALQAVRRRVQDDAARTCQLPLSDADPDPERAALFAAEAALEVLVHDHLTGTCTPPGTPATDDNCRLRHPRALNWESAVDPATGCVHLKRYGCTLVAHIVSFLLALPCNHTVTFACEVSRVLRTQELWDRKHPTLPKTHPSRPRLLRIEAMAAELADYALKYNTKAEASEGAAGQLAAVLLLKMQQRGILVRTGRHLSPTIAAVAEAAQPPPGTAQEVQEAAEQAAIDEQRAAAERAHAAPHQGYHTAHFQLAHACNVSTAQTTLPAPMAALALLNGQVYASSAAGIPEAPPVGVEFVPCERDPSAAGPSQPLGVRIVTRHTDYLYRGPDLAHLSPMFLFMFYYKGDV</sequence>
<evidence type="ECO:0000256" key="1">
    <source>
        <dbReference type="SAM" id="MobiDB-lite"/>
    </source>
</evidence>
<name>A0A150FVD9_GONPE</name>
<dbReference type="OrthoDB" id="3235800at2759"/>
<organism evidence="3 4">
    <name type="scientific">Gonium pectorale</name>
    <name type="common">Green alga</name>
    <dbReference type="NCBI Taxonomy" id="33097"/>
    <lineage>
        <taxon>Eukaryota</taxon>
        <taxon>Viridiplantae</taxon>
        <taxon>Chlorophyta</taxon>
        <taxon>core chlorophytes</taxon>
        <taxon>Chlorophyceae</taxon>
        <taxon>CS clade</taxon>
        <taxon>Chlamydomonadales</taxon>
        <taxon>Volvocaceae</taxon>
        <taxon>Gonium</taxon>
    </lineage>
</organism>
<proteinExistence type="predicted"/>
<reference evidence="4" key="1">
    <citation type="journal article" date="2016" name="Nat. Commun.">
        <title>The Gonium pectorale genome demonstrates co-option of cell cycle regulation during the evolution of multicellularity.</title>
        <authorList>
            <person name="Hanschen E.R."/>
            <person name="Marriage T.N."/>
            <person name="Ferris P.J."/>
            <person name="Hamaji T."/>
            <person name="Toyoda A."/>
            <person name="Fujiyama A."/>
            <person name="Neme R."/>
            <person name="Noguchi H."/>
            <person name="Minakuchi Y."/>
            <person name="Suzuki M."/>
            <person name="Kawai-Toyooka H."/>
            <person name="Smith D.R."/>
            <person name="Sparks H."/>
            <person name="Anderson J."/>
            <person name="Bakaric R."/>
            <person name="Luria V."/>
            <person name="Karger A."/>
            <person name="Kirschner M.W."/>
            <person name="Durand P.M."/>
            <person name="Michod R.E."/>
            <person name="Nozaki H."/>
            <person name="Olson B.J."/>
        </authorList>
    </citation>
    <scope>NUCLEOTIDE SEQUENCE [LARGE SCALE GENOMIC DNA]</scope>
    <source>
        <strain evidence="4">NIES-2863</strain>
    </source>
</reference>
<accession>A0A150FVD9</accession>
<evidence type="ECO:0000313" key="4">
    <source>
        <dbReference type="Proteomes" id="UP000075714"/>
    </source>
</evidence>
<feature type="domain" description="DUF6570" evidence="2">
    <location>
        <begin position="231"/>
        <end position="374"/>
    </location>
</feature>
<evidence type="ECO:0000259" key="2">
    <source>
        <dbReference type="Pfam" id="PF20209"/>
    </source>
</evidence>
<evidence type="ECO:0000313" key="3">
    <source>
        <dbReference type="EMBL" id="KXZ41569.1"/>
    </source>
</evidence>
<feature type="region of interest" description="Disordered" evidence="1">
    <location>
        <begin position="79"/>
        <end position="102"/>
    </location>
</feature>
<keyword evidence="4" id="KW-1185">Reference proteome</keyword>
<dbReference type="InterPro" id="IPR046700">
    <property type="entry name" value="DUF6570"/>
</dbReference>
<gene>
    <name evidence="3" type="ORF">GPECTOR_388g196</name>
</gene>
<dbReference type="EMBL" id="LSYV01000385">
    <property type="protein sequence ID" value="KXZ41569.1"/>
    <property type="molecule type" value="Genomic_DNA"/>
</dbReference>
<protein>
    <recommendedName>
        <fullName evidence="2">DUF6570 domain-containing protein</fullName>
    </recommendedName>
</protein>
<dbReference type="AlphaFoldDB" id="A0A150FVD9"/>
<comment type="caution">
    <text evidence="3">The sequence shown here is derived from an EMBL/GenBank/DDBJ whole genome shotgun (WGS) entry which is preliminary data.</text>
</comment>
<feature type="region of interest" description="Disordered" evidence="1">
    <location>
        <begin position="431"/>
        <end position="465"/>
    </location>
</feature>
<dbReference type="Pfam" id="PF20209">
    <property type="entry name" value="DUF6570"/>
    <property type="match status" value="1"/>
</dbReference>